<evidence type="ECO:0000256" key="6">
    <source>
        <dbReference type="ARBA" id="ARBA00023136"/>
    </source>
</evidence>
<protein>
    <submittedName>
        <fullName evidence="9">MFS transporter</fullName>
    </submittedName>
</protein>
<dbReference type="InterPro" id="IPR036259">
    <property type="entry name" value="MFS_trans_sf"/>
</dbReference>
<dbReference type="AlphaFoldDB" id="A0A849I457"/>
<dbReference type="InterPro" id="IPR004752">
    <property type="entry name" value="AmpG_permease/AT-1"/>
</dbReference>
<feature type="transmembrane region" description="Helical" evidence="7">
    <location>
        <begin position="70"/>
        <end position="89"/>
    </location>
</feature>
<sequence length="424" mass="44578">MLLLGFSCGLPFLLVGGTFTARLATADIDIKAIGLFAYLLLPYSFKFLWAPVVDAFDVPLLSRLLGRRRSWMVVAQAGAGLSLLIMSLTDPISSLPLLGLAAFLLAFSAATQDIVVDAWRIESAGLERQGSMLAAYQLGYRLGLISAGAGALFIAGSAGWQASYLTMAALMAIGLAASLLAPAPEQMRGDEENGPQRPRERFSFGRAVAAPLADLYRRQGPRLVAVLALVAFYRMPDFVSGVMANPFYIRMGYTLPEIAAVSKLYGIWIGILGAFVGGWSIARFGLYPTLLAGAVAGAASNLAFSWLAAGPPEVWRLALAISIDNFSGTFAGTALMAYMSGLTGIGFAATQYALLSSLYALPGKLVSGLSGFMVAAYGFSTFFALTAAIGLPVLVLAILFGRVGEDRPETEPAAADDLAPVRAG</sequence>
<dbReference type="NCBIfam" id="TIGR00901">
    <property type="entry name" value="2A0125"/>
    <property type="match status" value="1"/>
</dbReference>
<dbReference type="Pfam" id="PF07690">
    <property type="entry name" value="MFS_1"/>
    <property type="match status" value="1"/>
</dbReference>
<gene>
    <name evidence="9" type="ORF">HJG44_00735</name>
</gene>
<comment type="similarity">
    <text evidence="2">Belongs to the major facilitator superfamily.</text>
</comment>
<feature type="transmembrane region" description="Helical" evidence="7">
    <location>
        <begin position="289"/>
        <end position="308"/>
    </location>
</feature>
<feature type="transmembrane region" description="Helical" evidence="7">
    <location>
        <begin position="36"/>
        <end position="58"/>
    </location>
</feature>
<feature type="transmembrane region" description="Helical" evidence="7">
    <location>
        <begin position="374"/>
        <end position="400"/>
    </location>
</feature>
<dbReference type="EMBL" id="JABEPP010000001">
    <property type="protein sequence ID" value="NNM70920.1"/>
    <property type="molecule type" value="Genomic_DNA"/>
</dbReference>
<evidence type="ECO:0000256" key="3">
    <source>
        <dbReference type="ARBA" id="ARBA00022448"/>
    </source>
</evidence>
<comment type="caution">
    <text evidence="9">The sequence shown here is derived from an EMBL/GenBank/DDBJ whole genome shotgun (WGS) entry which is preliminary data.</text>
</comment>
<dbReference type="SUPFAM" id="SSF103473">
    <property type="entry name" value="MFS general substrate transporter"/>
    <property type="match status" value="1"/>
</dbReference>
<feature type="domain" description="Major facilitator superfamily (MFS) profile" evidence="8">
    <location>
        <begin position="1"/>
        <end position="405"/>
    </location>
</feature>
<keyword evidence="10" id="KW-1185">Reference proteome</keyword>
<feature type="transmembrane region" description="Helical" evidence="7">
    <location>
        <begin position="138"/>
        <end position="156"/>
    </location>
</feature>
<feature type="transmembrane region" description="Helical" evidence="7">
    <location>
        <begin position="162"/>
        <end position="181"/>
    </location>
</feature>
<dbReference type="GO" id="GO:0016020">
    <property type="term" value="C:membrane"/>
    <property type="evidence" value="ECO:0007669"/>
    <property type="project" value="UniProtKB-SubCell"/>
</dbReference>
<name>A0A849I457_9HYPH</name>
<dbReference type="GO" id="GO:0022857">
    <property type="term" value="F:transmembrane transporter activity"/>
    <property type="evidence" value="ECO:0007669"/>
    <property type="project" value="InterPro"/>
</dbReference>
<keyword evidence="3" id="KW-0813">Transport</keyword>
<keyword evidence="5 7" id="KW-1133">Transmembrane helix</keyword>
<keyword evidence="4 7" id="KW-0812">Transmembrane</keyword>
<evidence type="ECO:0000259" key="8">
    <source>
        <dbReference type="PROSITE" id="PS50850"/>
    </source>
</evidence>
<dbReference type="PROSITE" id="PS50850">
    <property type="entry name" value="MFS"/>
    <property type="match status" value="1"/>
</dbReference>
<evidence type="ECO:0000256" key="1">
    <source>
        <dbReference type="ARBA" id="ARBA00004141"/>
    </source>
</evidence>
<reference evidence="9 10" key="1">
    <citation type="submission" date="2020-04" db="EMBL/GenBank/DDBJ databases">
        <title>Enterovirga sp. isolate from soil.</title>
        <authorList>
            <person name="Chea S."/>
            <person name="Kim D.-U."/>
        </authorList>
    </citation>
    <scope>NUCLEOTIDE SEQUENCE [LARGE SCALE GENOMIC DNA]</scope>
    <source>
        <strain evidence="9 10">DB1703</strain>
    </source>
</reference>
<keyword evidence="6 7" id="KW-0472">Membrane</keyword>
<dbReference type="Proteomes" id="UP000564885">
    <property type="component" value="Unassembled WGS sequence"/>
</dbReference>
<evidence type="ECO:0000313" key="9">
    <source>
        <dbReference type="EMBL" id="NNM70920.1"/>
    </source>
</evidence>
<dbReference type="PANTHER" id="PTHR12778:SF10">
    <property type="entry name" value="MAJOR FACILITATOR SUPERFAMILY DOMAIN-CONTAINING PROTEIN 3"/>
    <property type="match status" value="1"/>
</dbReference>
<dbReference type="PANTHER" id="PTHR12778">
    <property type="entry name" value="SOLUTE CARRIER FAMILY 33 ACETYL-COA TRANSPORTER -RELATED"/>
    <property type="match status" value="1"/>
</dbReference>
<evidence type="ECO:0000256" key="4">
    <source>
        <dbReference type="ARBA" id="ARBA00022692"/>
    </source>
</evidence>
<evidence type="ECO:0000256" key="5">
    <source>
        <dbReference type="ARBA" id="ARBA00022989"/>
    </source>
</evidence>
<evidence type="ECO:0000256" key="2">
    <source>
        <dbReference type="ARBA" id="ARBA00008335"/>
    </source>
</evidence>
<feature type="transmembrane region" description="Helical" evidence="7">
    <location>
        <begin position="264"/>
        <end position="282"/>
    </location>
</feature>
<dbReference type="InterPro" id="IPR011701">
    <property type="entry name" value="MFS"/>
</dbReference>
<comment type="subcellular location">
    <subcellularLocation>
        <location evidence="1">Membrane</location>
        <topology evidence="1">Multi-pass membrane protein</topology>
    </subcellularLocation>
</comment>
<feature type="transmembrane region" description="Helical" evidence="7">
    <location>
        <begin position="223"/>
        <end position="244"/>
    </location>
</feature>
<evidence type="ECO:0000256" key="7">
    <source>
        <dbReference type="SAM" id="Phobius"/>
    </source>
</evidence>
<proteinExistence type="inferred from homology"/>
<evidence type="ECO:0000313" key="10">
    <source>
        <dbReference type="Proteomes" id="UP000564885"/>
    </source>
</evidence>
<dbReference type="Gene3D" id="1.20.1250.20">
    <property type="entry name" value="MFS general substrate transporter like domains"/>
    <property type="match status" value="1"/>
</dbReference>
<organism evidence="9 10">
    <name type="scientific">Enterovirga aerilata</name>
    <dbReference type="NCBI Taxonomy" id="2730920"/>
    <lineage>
        <taxon>Bacteria</taxon>
        <taxon>Pseudomonadati</taxon>
        <taxon>Pseudomonadota</taxon>
        <taxon>Alphaproteobacteria</taxon>
        <taxon>Hyphomicrobiales</taxon>
        <taxon>Methylobacteriaceae</taxon>
        <taxon>Enterovirga</taxon>
    </lineage>
</organism>
<feature type="transmembrane region" description="Helical" evidence="7">
    <location>
        <begin position="95"/>
        <end position="117"/>
    </location>
</feature>
<dbReference type="InterPro" id="IPR020846">
    <property type="entry name" value="MFS_dom"/>
</dbReference>
<accession>A0A849I457</accession>